<dbReference type="InParanoid" id="C1E776"/>
<name>C1E776_MICCC</name>
<evidence type="ECO:0008006" key="3">
    <source>
        <dbReference type="Google" id="ProtNLM"/>
    </source>
</evidence>
<dbReference type="EMBL" id="CP001326">
    <property type="protein sequence ID" value="ACO63932.1"/>
    <property type="molecule type" value="Genomic_DNA"/>
</dbReference>
<dbReference type="RefSeq" id="XP_002502674.1">
    <property type="nucleotide sequence ID" value="XM_002502628.1"/>
</dbReference>
<proteinExistence type="predicted"/>
<organism evidence="1 2">
    <name type="scientific">Micromonas commoda (strain RCC299 / NOUM17 / CCMP2709)</name>
    <name type="common">Picoplanktonic green alga</name>
    <dbReference type="NCBI Taxonomy" id="296587"/>
    <lineage>
        <taxon>Eukaryota</taxon>
        <taxon>Viridiplantae</taxon>
        <taxon>Chlorophyta</taxon>
        <taxon>Mamiellophyceae</taxon>
        <taxon>Mamiellales</taxon>
        <taxon>Mamiellaceae</taxon>
        <taxon>Micromonas</taxon>
    </lineage>
</organism>
<dbReference type="PROSITE" id="PS51808">
    <property type="entry name" value="CHCH"/>
    <property type="match status" value="1"/>
</dbReference>
<gene>
    <name evidence="1" type="ORF">MICPUN_58911</name>
</gene>
<dbReference type="AlphaFoldDB" id="C1E776"/>
<keyword evidence="2" id="KW-1185">Reference proteome</keyword>
<accession>C1E776</accession>
<sequence>MGATSSATPRANASLRVADRLKTASTRCGVQMAAYGACIQLNMPDVGKGACEREMEALRACVFASKR</sequence>
<dbReference type="Proteomes" id="UP000002009">
    <property type="component" value="Chromosome 5"/>
</dbReference>
<protein>
    <recommendedName>
        <fullName evidence="3">IMS import disulfide relay-system CHCH-CHCH-like Cx9C domain-containing protein</fullName>
    </recommendedName>
</protein>
<evidence type="ECO:0000313" key="2">
    <source>
        <dbReference type="Proteomes" id="UP000002009"/>
    </source>
</evidence>
<dbReference type="GeneID" id="8243588"/>
<evidence type="ECO:0000313" key="1">
    <source>
        <dbReference type="EMBL" id="ACO63932.1"/>
    </source>
</evidence>
<reference evidence="1 2" key="1">
    <citation type="journal article" date="2009" name="Science">
        <title>Green evolution and dynamic adaptations revealed by genomes of the marine picoeukaryotes Micromonas.</title>
        <authorList>
            <person name="Worden A.Z."/>
            <person name="Lee J.H."/>
            <person name="Mock T."/>
            <person name="Rouze P."/>
            <person name="Simmons M.P."/>
            <person name="Aerts A.L."/>
            <person name="Allen A.E."/>
            <person name="Cuvelier M.L."/>
            <person name="Derelle E."/>
            <person name="Everett M.V."/>
            <person name="Foulon E."/>
            <person name="Grimwood J."/>
            <person name="Gundlach H."/>
            <person name="Henrissat B."/>
            <person name="Napoli C."/>
            <person name="McDonald S.M."/>
            <person name="Parker M.S."/>
            <person name="Rombauts S."/>
            <person name="Salamov A."/>
            <person name="Von Dassow P."/>
            <person name="Badger J.H."/>
            <person name="Coutinho P.M."/>
            <person name="Demir E."/>
            <person name="Dubchak I."/>
            <person name="Gentemann C."/>
            <person name="Eikrem W."/>
            <person name="Gready J.E."/>
            <person name="John U."/>
            <person name="Lanier W."/>
            <person name="Lindquist E.A."/>
            <person name="Lucas S."/>
            <person name="Mayer K.F."/>
            <person name="Moreau H."/>
            <person name="Not F."/>
            <person name="Otillar R."/>
            <person name="Panaud O."/>
            <person name="Pangilinan J."/>
            <person name="Paulsen I."/>
            <person name="Piegu B."/>
            <person name="Poliakov A."/>
            <person name="Robbens S."/>
            <person name="Schmutz J."/>
            <person name="Toulza E."/>
            <person name="Wyss T."/>
            <person name="Zelensky A."/>
            <person name="Zhou K."/>
            <person name="Armbrust E.V."/>
            <person name="Bhattacharya D."/>
            <person name="Goodenough U.W."/>
            <person name="Van de Peer Y."/>
            <person name="Grigoriev I.V."/>
        </authorList>
    </citation>
    <scope>NUCLEOTIDE SEQUENCE [LARGE SCALE GENOMIC DNA]</scope>
    <source>
        <strain evidence="2">RCC299 / NOUM17</strain>
    </source>
</reference>
<dbReference type="KEGG" id="mis:MICPUN_58911"/>
<dbReference type="Gene3D" id="1.10.287.2900">
    <property type="match status" value="1"/>
</dbReference>